<comment type="caution">
    <text evidence="1">The sequence shown here is derived from an EMBL/GenBank/DDBJ whole genome shotgun (WGS) entry which is preliminary data.</text>
</comment>
<dbReference type="PANTHER" id="PTHR35507:SF1">
    <property type="entry name" value="TMF_TATA_BD DOMAIN-CONTAINING PROTEIN"/>
    <property type="match status" value="1"/>
</dbReference>
<dbReference type="EMBL" id="JACGWN010000015">
    <property type="protein sequence ID" value="KAL0402546.1"/>
    <property type="molecule type" value="Genomic_DNA"/>
</dbReference>
<gene>
    <name evidence="1" type="ORF">Slati_4284500</name>
</gene>
<protein>
    <submittedName>
        <fullName evidence="1">Uncharacterized protein</fullName>
    </submittedName>
</protein>
<sequence length="141" mass="16268">MQDQVLLSMQQKLDDLCEQVNYFKDEPDVVTKSHVFVAEMVEYGCNLCQHHNLPPNASLFSTSTNGDEEFKCKMPLLAEAEPEKRGMSDLSGWALTSYFDIQRIAELEDIIHTNHTNNMIINKLRKDILILEQKLVRNFHA</sequence>
<dbReference type="PANTHER" id="PTHR35507">
    <property type="entry name" value="OS09G0488600 PROTEIN"/>
    <property type="match status" value="1"/>
</dbReference>
<accession>A0AAW2TCS1</accession>
<dbReference type="AlphaFoldDB" id="A0AAW2TCS1"/>
<proteinExistence type="predicted"/>
<evidence type="ECO:0000313" key="1">
    <source>
        <dbReference type="EMBL" id="KAL0402546.1"/>
    </source>
</evidence>
<reference evidence="1" key="2">
    <citation type="journal article" date="2024" name="Plant">
        <title>Genomic evolution and insights into agronomic trait innovations of Sesamum species.</title>
        <authorList>
            <person name="Miao H."/>
            <person name="Wang L."/>
            <person name="Qu L."/>
            <person name="Liu H."/>
            <person name="Sun Y."/>
            <person name="Le M."/>
            <person name="Wang Q."/>
            <person name="Wei S."/>
            <person name="Zheng Y."/>
            <person name="Lin W."/>
            <person name="Duan Y."/>
            <person name="Cao H."/>
            <person name="Xiong S."/>
            <person name="Wang X."/>
            <person name="Wei L."/>
            <person name="Li C."/>
            <person name="Ma Q."/>
            <person name="Ju M."/>
            <person name="Zhao R."/>
            <person name="Li G."/>
            <person name="Mu C."/>
            <person name="Tian Q."/>
            <person name="Mei H."/>
            <person name="Zhang T."/>
            <person name="Gao T."/>
            <person name="Zhang H."/>
        </authorList>
    </citation>
    <scope>NUCLEOTIDE SEQUENCE</scope>
    <source>
        <strain evidence="1">KEN1</strain>
    </source>
</reference>
<organism evidence="1">
    <name type="scientific">Sesamum latifolium</name>
    <dbReference type="NCBI Taxonomy" id="2727402"/>
    <lineage>
        <taxon>Eukaryota</taxon>
        <taxon>Viridiplantae</taxon>
        <taxon>Streptophyta</taxon>
        <taxon>Embryophyta</taxon>
        <taxon>Tracheophyta</taxon>
        <taxon>Spermatophyta</taxon>
        <taxon>Magnoliopsida</taxon>
        <taxon>eudicotyledons</taxon>
        <taxon>Gunneridae</taxon>
        <taxon>Pentapetalae</taxon>
        <taxon>asterids</taxon>
        <taxon>lamiids</taxon>
        <taxon>Lamiales</taxon>
        <taxon>Pedaliaceae</taxon>
        <taxon>Sesamum</taxon>
    </lineage>
</organism>
<reference evidence="1" key="1">
    <citation type="submission" date="2020-06" db="EMBL/GenBank/DDBJ databases">
        <authorList>
            <person name="Li T."/>
            <person name="Hu X."/>
            <person name="Zhang T."/>
            <person name="Song X."/>
            <person name="Zhang H."/>
            <person name="Dai N."/>
            <person name="Sheng W."/>
            <person name="Hou X."/>
            <person name="Wei L."/>
        </authorList>
    </citation>
    <scope>NUCLEOTIDE SEQUENCE</scope>
    <source>
        <strain evidence="1">KEN1</strain>
        <tissue evidence="1">Leaf</tissue>
    </source>
</reference>
<name>A0AAW2TCS1_9LAMI</name>